<dbReference type="EMBL" id="CP000515">
    <property type="protein sequence ID" value="ABM21137.1"/>
    <property type="molecule type" value="Genomic_DNA"/>
</dbReference>
<feature type="compositionally biased region" description="Basic and acidic residues" evidence="1">
    <location>
        <begin position="84"/>
        <end position="95"/>
    </location>
</feature>
<dbReference type="OrthoDB" id="6372297at2"/>
<geneLocation type="plasmid" evidence="2 3">
    <name>pMAQU01</name>
</geneLocation>
<name>A1U818_MARN8</name>
<feature type="region of interest" description="Disordered" evidence="1">
    <location>
        <begin position="75"/>
        <end position="96"/>
    </location>
</feature>
<sequence length="144" mass="16027">MPNTRLQLDYSSASMNYSIDLILEGAITQEQVRAISMNLIDGYQIVAEQVALTSPLKEAMNIGLIDRYDETDHPLTDLGQWESGEPKASDMHTEEPATVSHYTISELAEVIAHATWDQLAASMELEMQVDESDDEDEYDSPGMS</sequence>
<dbReference type="AlphaFoldDB" id="A1U818"/>
<evidence type="ECO:0000313" key="2">
    <source>
        <dbReference type="EMBL" id="ABM21137.1"/>
    </source>
</evidence>
<organism evidence="2 3">
    <name type="scientific">Marinobacter nauticus (strain ATCC 700491 / DSM 11845 / VT8)</name>
    <name type="common">Marinobacter aquaeolei</name>
    <dbReference type="NCBI Taxonomy" id="351348"/>
    <lineage>
        <taxon>Bacteria</taxon>
        <taxon>Pseudomonadati</taxon>
        <taxon>Pseudomonadota</taxon>
        <taxon>Gammaproteobacteria</taxon>
        <taxon>Pseudomonadales</taxon>
        <taxon>Marinobacteraceae</taxon>
        <taxon>Marinobacter</taxon>
    </lineage>
</organism>
<accession>A1U818</accession>
<reference evidence="3" key="1">
    <citation type="journal article" date="2011" name="Appl. Environ. Microbiol.">
        <title>Genomic potential of Marinobacter aquaeolei, a biogeochemical 'opportunitroph'.</title>
        <authorList>
            <person name="Singer E."/>
            <person name="Webb E.A."/>
            <person name="Nelson W.C."/>
            <person name="Heidelberg J.F."/>
            <person name="Ivanova N."/>
            <person name="Pati A."/>
            <person name="Edwards K.J."/>
        </authorList>
    </citation>
    <scope>NUCLEOTIDE SEQUENCE [LARGE SCALE GENOMIC DNA]</scope>
    <source>
        <strain evidence="3">ATCC 700491 / DSM 11845 / VT8</strain>
    </source>
</reference>
<gene>
    <name evidence="2" type="ordered locus">Maqu_4286</name>
</gene>
<evidence type="ECO:0000256" key="1">
    <source>
        <dbReference type="SAM" id="MobiDB-lite"/>
    </source>
</evidence>
<evidence type="ECO:0000313" key="3">
    <source>
        <dbReference type="Proteomes" id="UP000000998"/>
    </source>
</evidence>
<keyword evidence="2" id="KW-0614">Plasmid</keyword>
<protein>
    <submittedName>
        <fullName evidence="2">Uncharacterized protein</fullName>
    </submittedName>
</protein>
<dbReference type="HOGENOM" id="CLU_1794190_0_0_6"/>
<dbReference type="Proteomes" id="UP000000998">
    <property type="component" value="Plasmid pMAQU01"/>
</dbReference>
<proteinExistence type="predicted"/>
<dbReference type="KEGG" id="maq:Maqu_4286"/>
<dbReference type="RefSeq" id="WP_011783216.1">
    <property type="nucleotide sequence ID" value="NC_008738.1"/>
</dbReference>